<protein>
    <recommendedName>
        <fullName evidence="2">Type II secretion system protein H</fullName>
    </recommendedName>
    <alternativeName>
        <fullName evidence="10">General secretion pathway protein H</fullName>
    </alternativeName>
</protein>
<keyword evidence="6" id="KW-0812">Transmembrane</keyword>
<dbReference type="InterPro" id="IPR022346">
    <property type="entry name" value="T2SS_GspH"/>
</dbReference>
<evidence type="ECO:0000256" key="3">
    <source>
        <dbReference type="ARBA" id="ARBA00022475"/>
    </source>
</evidence>
<dbReference type="Proteomes" id="UP001501083">
    <property type="component" value="Unassembled WGS sequence"/>
</dbReference>
<dbReference type="Pfam" id="PF07963">
    <property type="entry name" value="N_methyl"/>
    <property type="match status" value="1"/>
</dbReference>
<evidence type="ECO:0000256" key="7">
    <source>
        <dbReference type="ARBA" id="ARBA00022989"/>
    </source>
</evidence>
<sequence>MRRNALGFTLVELAVVLAVVAVLALVAVPAFSRLLASARTATAFHGLTTAMAMARIHAISHHIPTTVCPSVDGENCRRDLVWESGWIVFLDRKSKGVPATGDDILQRISPSLGGLAVRSTVGRHYVRFRPDGFSYGTNFTLRICTRTPLQKVGDVVVNNAGRVRSQRPAKPLACPYTP</sequence>
<gene>
    <name evidence="12" type="ORF">GCM10025759_23230</name>
</gene>
<dbReference type="RefSeq" id="WP_158987465.1">
    <property type="nucleotide sequence ID" value="NZ_BAABKY010000002.1"/>
</dbReference>
<comment type="caution">
    <text evidence="12">The sequence shown here is derived from an EMBL/GenBank/DDBJ whole genome shotgun (WGS) entry which is preliminary data.</text>
</comment>
<comment type="subcellular location">
    <subcellularLocation>
        <location evidence="1">Cell inner membrane</location>
        <topology evidence="1">Single-pass membrane protein</topology>
    </subcellularLocation>
</comment>
<proteinExistence type="inferred from homology"/>
<evidence type="ECO:0000256" key="1">
    <source>
        <dbReference type="ARBA" id="ARBA00004377"/>
    </source>
</evidence>
<accession>A0ABP9LJB2</accession>
<evidence type="ECO:0000256" key="8">
    <source>
        <dbReference type="ARBA" id="ARBA00023136"/>
    </source>
</evidence>
<dbReference type="EMBL" id="BAABKY010000002">
    <property type="protein sequence ID" value="GAA5077366.1"/>
    <property type="molecule type" value="Genomic_DNA"/>
</dbReference>
<dbReference type="InterPro" id="IPR045584">
    <property type="entry name" value="Pilin-like"/>
</dbReference>
<evidence type="ECO:0000313" key="12">
    <source>
        <dbReference type="EMBL" id="GAA5077366.1"/>
    </source>
</evidence>
<evidence type="ECO:0000256" key="6">
    <source>
        <dbReference type="ARBA" id="ARBA00022692"/>
    </source>
</evidence>
<evidence type="ECO:0000256" key="10">
    <source>
        <dbReference type="ARBA" id="ARBA00030775"/>
    </source>
</evidence>
<evidence type="ECO:0000256" key="9">
    <source>
        <dbReference type="ARBA" id="ARBA00025772"/>
    </source>
</evidence>
<keyword evidence="3" id="KW-1003">Cell membrane</keyword>
<dbReference type="NCBIfam" id="TIGR02532">
    <property type="entry name" value="IV_pilin_GFxxxE"/>
    <property type="match status" value="1"/>
</dbReference>
<evidence type="ECO:0000313" key="13">
    <source>
        <dbReference type="Proteomes" id="UP001501083"/>
    </source>
</evidence>
<keyword evidence="5" id="KW-0997">Cell inner membrane</keyword>
<keyword evidence="7" id="KW-1133">Transmembrane helix</keyword>
<dbReference type="Pfam" id="PF12019">
    <property type="entry name" value="GspH"/>
    <property type="match status" value="1"/>
</dbReference>
<dbReference type="Gene3D" id="3.55.40.10">
    <property type="entry name" value="minor pseudopilin epsh domain"/>
    <property type="match status" value="1"/>
</dbReference>
<reference evidence="13" key="1">
    <citation type="journal article" date="2019" name="Int. J. Syst. Evol. Microbiol.">
        <title>The Global Catalogue of Microorganisms (GCM) 10K type strain sequencing project: providing services to taxonomists for standard genome sequencing and annotation.</title>
        <authorList>
            <consortium name="The Broad Institute Genomics Platform"/>
            <consortium name="The Broad Institute Genome Sequencing Center for Infectious Disease"/>
            <person name="Wu L."/>
            <person name="Ma J."/>
        </authorList>
    </citation>
    <scope>NUCLEOTIDE SEQUENCE [LARGE SCALE GENOMIC DNA]</scope>
    <source>
        <strain evidence="13">JCM 19212</strain>
    </source>
</reference>
<keyword evidence="4" id="KW-0488">Methylation</keyword>
<feature type="domain" description="General secretion pathway GspH" evidence="11">
    <location>
        <begin position="47"/>
        <end position="161"/>
    </location>
</feature>
<evidence type="ECO:0000256" key="4">
    <source>
        <dbReference type="ARBA" id="ARBA00022481"/>
    </source>
</evidence>
<evidence type="ECO:0000256" key="5">
    <source>
        <dbReference type="ARBA" id="ARBA00022519"/>
    </source>
</evidence>
<comment type="similarity">
    <text evidence="9">Belongs to the GSP H family.</text>
</comment>
<keyword evidence="8" id="KW-0472">Membrane</keyword>
<keyword evidence="13" id="KW-1185">Reference proteome</keyword>
<dbReference type="InterPro" id="IPR012902">
    <property type="entry name" value="N_methyl_site"/>
</dbReference>
<organism evidence="12 13">
    <name type="scientific">Lysobacter panacisoli</name>
    <dbReference type="NCBI Taxonomy" id="1255263"/>
    <lineage>
        <taxon>Bacteria</taxon>
        <taxon>Pseudomonadati</taxon>
        <taxon>Pseudomonadota</taxon>
        <taxon>Gammaproteobacteria</taxon>
        <taxon>Lysobacterales</taxon>
        <taxon>Lysobacteraceae</taxon>
        <taxon>Lysobacter</taxon>
    </lineage>
</organism>
<name>A0ABP9LJB2_9GAMM</name>
<dbReference type="SUPFAM" id="SSF54523">
    <property type="entry name" value="Pili subunits"/>
    <property type="match status" value="1"/>
</dbReference>
<evidence type="ECO:0000256" key="2">
    <source>
        <dbReference type="ARBA" id="ARBA00021549"/>
    </source>
</evidence>
<evidence type="ECO:0000259" key="11">
    <source>
        <dbReference type="Pfam" id="PF12019"/>
    </source>
</evidence>